<proteinExistence type="predicted"/>
<keyword evidence="1" id="KW-0472">Membrane</keyword>
<protein>
    <submittedName>
        <fullName evidence="2">Uncharacterized protein DUF4244</fullName>
    </submittedName>
</protein>
<feature type="transmembrane region" description="Helical" evidence="1">
    <location>
        <begin position="31"/>
        <end position="49"/>
    </location>
</feature>
<dbReference type="EMBL" id="QTUA01000001">
    <property type="protein sequence ID" value="REF29960.1"/>
    <property type="molecule type" value="Genomic_DNA"/>
</dbReference>
<dbReference type="OrthoDB" id="3748241at2"/>
<name>A0A3D9UPN0_9MICO</name>
<dbReference type="RefSeq" id="WP_115922024.1">
    <property type="nucleotide sequence ID" value="NZ_QTUA01000001.1"/>
</dbReference>
<gene>
    <name evidence="2" type="ORF">DFJ65_0949</name>
</gene>
<accession>A0A3D9UPN0</accession>
<evidence type="ECO:0000313" key="2">
    <source>
        <dbReference type="EMBL" id="REF29960.1"/>
    </source>
</evidence>
<dbReference type="InterPro" id="IPR025338">
    <property type="entry name" value="DUF4244"/>
</dbReference>
<evidence type="ECO:0000313" key="3">
    <source>
        <dbReference type="Proteomes" id="UP000256253"/>
    </source>
</evidence>
<sequence>MNPNTLGAALVRRLQRCRAADGEAGMATSEYAVGILAAVSFAVVLIAIVKSAAVKTALTGIITSALSVAS</sequence>
<keyword evidence="3" id="KW-1185">Reference proteome</keyword>
<organism evidence="2 3">
    <name type="scientific">Calidifontibacter indicus</name>
    <dbReference type="NCBI Taxonomy" id="419650"/>
    <lineage>
        <taxon>Bacteria</taxon>
        <taxon>Bacillati</taxon>
        <taxon>Actinomycetota</taxon>
        <taxon>Actinomycetes</taxon>
        <taxon>Micrococcales</taxon>
        <taxon>Dermacoccaceae</taxon>
        <taxon>Calidifontibacter</taxon>
    </lineage>
</organism>
<evidence type="ECO:0000256" key="1">
    <source>
        <dbReference type="SAM" id="Phobius"/>
    </source>
</evidence>
<dbReference type="Proteomes" id="UP000256253">
    <property type="component" value="Unassembled WGS sequence"/>
</dbReference>
<keyword evidence="1" id="KW-1133">Transmembrane helix</keyword>
<reference evidence="2 3" key="1">
    <citation type="submission" date="2018-08" db="EMBL/GenBank/DDBJ databases">
        <title>Sequencing the genomes of 1000 actinobacteria strains.</title>
        <authorList>
            <person name="Klenk H.-P."/>
        </authorList>
    </citation>
    <scope>NUCLEOTIDE SEQUENCE [LARGE SCALE GENOMIC DNA]</scope>
    <source>
        <strain evidence="2 3">DSM 22967</strain>
    </source>
</reference>
<comment type="caution">
    <text evidence="2">The sequence shown here is derived from an EMBL/GenBank/DDBJ whole genome shotgun (WGS) entry which is preliminary data.</text>
</comment>
<keyword evidence="1" id="KW-0812">Transmembrane</keyword>
<dbReference type="Pfam" id="PF14029">
    <property type="entry name" value="DUF4244"/>
    <property type="match status" value="1"/>
</dbReference>
<dbReference type="AlphaFoldDB" id="A0A3D9UPN0"/>